<keyword evidence="12" id="KW-0255">Endonuclease</keyword>
<keyword evidence="8" id="KW-0234">DNA repair</keyword>
<dbReference type="AlphaFoldDB" id="A0A150M8R2"/>
<keyword evidence="5" id="KW-0378">Hydrolase</keyword>
<dbReference type="GO" id="GO:0051539">
    <property type="term" value="F:4 iron, 4 sulfur cluster binding"/>
    <property type="evidence" value="ECO:0007669"/>
    <property type="project" value="UniProtKB-KW"/>
</dbReference>
<keyword evidence="2" id="KW-0004">4Fe-4S</keyword>
<evidence type="ECO:0000256" key="7">
    <source>
        <dbReference type="ARBA" id="ARBA00023014"/>
    </source>
</evidence>
<reference evidence="12 13" key="1">
    <citation type="submission" date="2016-01" db="EMBL/GenBank/DDBJ databases">
        <title>Draft Genome Sequences of Seven Thermophilic Sporeformers Isolated from Foods.</title>
        <authorList>
            <person name="Berendsen E.M."/>
            <person name="Wells-Bennik M.H."/>
            <person name="Krawcyk A.O."/>
            <person name="De Jong A."/>
            <person name="Holsappel S."/>
            <person name="Eijlander R.T."/>
            <person name="Kuipers O.P."/>
        </authorList>
    </citation>
    <scope>NUCLEOTIDE SEQUENCE [LARGE SCALE GENOMIC DNA]</scope>
    <source>
        <strain evidence="12 13">B4135</strain>
    </source>
</reference>
<dbReference type="GO" id="GO:0140078">
    <property type="term" value="F:class I DNA-(apurinic or apyrimidinic site) endonuclease activity"/>
    <property type="evidence" value="ECO:0007669"/>
    <property type="project" value="UniProtKB-EC"/>
</dbReference>
<evidence type="ECO:0000313" key="12">
    <source>
        <dbReference type="EMBL" id="KYD20994.1"/>
    </source>
</evidence>
<evidence type="ECO:0000313" key="13">
    <source>
        <dbReference type="Proteomes" id="UP000075683"/>
    </source>
</evidence>
<dbReference type="PANTHER" id="PTHR10359:SF19">
    <property type="entry name" value="DNA REPAIR GLYCOSYLASE MJ1434-RELATED"/>
    <property type="match status" value="1"/>
</dbReference>
<dbReference type="Pfam" id="PF00730">
    <property type="entry name" value="HhH-GPD"/>
    <property type="match status" value="1"/>
</dbReference>
<dbReference type="InterPro" id="IPR003583">
    <property type="entry name" value="Hlx-hairpin-Hlx_DNA-bd_motif"/>
</dbReference>
<dbReference type="CDD" id="cd00056">
    <property type="entry name" value="ENDO3c"/>
    <property type="match status" value="1"/>
</dbReference>
<evidence type="ECO:0000256" key="1">
    <source>
        <dbReference type="ARBA" id="ARBA00008343"/>
    </source>
</evidence>
<evidence type="ECO:0000259" key="11">
    <source>
        <dbReference type="SMART" id="SM00478"/>
    </source>
</evidence>
<sequence>MARRPSAFILQKRRKPWKISQSAVAHSFQKNWRIGVKHHYPLIYRKLYGHYGPQNWWPADTPFEMMIGAILVQNTSWRNVEKAINRLKPFLEPRKLDDLPEEKIAELIRPSGYYNIKARRIRSFLSWFKTYAYDLDRIKEREKAALREELLNVKGIGPETADAILVYAFEKPVFIVDAYARRIFHRIGYDMPQSYDRFQRQVEAQFPPDAKIFNEFHALLVEHGKTHCRTVPLCGGCPLADICQKRK</sequence>
<dbReference type="PANTHER" id="PTHR10359">
    <property type="entry name" value="A/G-SPECIFIC ADENINE GLYCOSYLASE/ENDONUCLEASE III"/>
    <property type="match status" value="1"/>
</dbReference>
<keyword evidence="9" id="KW-0326">Glycosidase</keyword>
<evidence type="ECO:0000256" key="5">
    <source>
        <dbReference type="ARBA" id="ARBA00022801"/>
    </source>
</evidence>
<keyword evidence="12" id="KW-0456">Lyase</keyword>
<gene>
    <name evidence="12" type="ORF">B4135_1718</name>
</gene>
<dbReference type="InterPro" id="IPR003265">
    <property type="entry name" value="HhH-GPD_domain"/>
</dbReference>
<evidence type="ECO:0000256" key="8">
    <source>
        <dbReference type="ARBA" id="ARBA00023204"/>
    </source>
</evidence>
<dbReference type="EMBL" id="LQYT01000024">
    <property type="protein sequence ID" value="KYD20994.1"/>
    <property type="molecule type" value="Genomic_DNA"/>
</dbReference>
<dbReference type="GO" id="GO:0003677">
    <property type="term" value="F:DNA binding"/>
    <property type="evidence" value="ECO:0007669"/>
    <property type="project" value="InterPro"/>
</dbReference>
<feature type="domain" description="HhH-GPD" evidence="11">
    <location>
        <begin position="71"/>
        <end position="226"/>
    </location>
</feature>
<keyword evidence="12" id="KW-0540">Nuclease</keyword>
<dbReference type="EC" id="4.2.99.18" evidence="12"/>
<keyword evidence="4" id="KW-0227">DNA damage</keyword>
<keyword evidence="3" id="KW-0479">Metal-binding</keyword>
<dbReference type="GO" id="GO:0006284">
    <property type="term" value="P:base-excision repair"/>
    <property type="evidence" value="ECO:0007669"/>
    <property type="project" value="InterPro"/>
</dbReference>
<dbReference type="PIRSF" id="PIRSF001435">
    <property type="entry name" value="Nth"/>
    <property type="match status" value="1"/>
</dbReference>
<feature type="domain" description="Helix-hairpin-helix DNA-binding motif class 1" evidence="10">
    <location>
        <begin position="148"/>
        <end position="167"/>
    </location>
</feature>
<evidence type="ECO:0000259" key="10">
    <source>
        <dbReference type="SMART" id="SM00278"/>
    </source>
</evidence>
<dbReference type="Proteomes" id="UP000075683">
    <property type="component" value="Unassembled WGS sequence"/>
</dbReference>
<dbReference type="GO" id="GO:0019104">
    <property type="term" value="F:DNA N-glycosylase activity"/>
    <property type="evidence" value="ECO:0007669"/>
    <property type="project" value="UniProtKB-ARBA"/>
</dbReference>
<dbReference type="SMART" id="SM00278">
    <property type="entry name" value="HhH1"/>
    <property type="match status" value="1"/>
</dbReference>
<dbReference type="Pfam" id="PF00633">
    <property type="entry name" value="HHH"/>
    <property type="match status" value="1"/>
</dbReference>
<comment type="similarity">
    <text evidence="1">Belongs to the Nth/MutY family.</text>
</comment>
<keyword evidence="7" id="KW-0411">Iron-sulfur</keyword>
<dbReference type="InterPro" id="IPR000445">
    <property type="entry name" value="HhH_motif"/>
</dbReference>
<comment type="caution">
    <text evidence="12">The sequence shown here is derived from an EMBL/GenBank/DDBJ whole genome shotgun (WGS) entry which is preliminary data.</text>
</comment>
<accession>A0A150M8R2</accession>
<evidence type="ECO:0000256" key="9">
    <source>
        <dbReference type="ARBA" id="ARBA00023295"/>
    </source>
</evidence>
<evidence type="ECO:0000256" key="2">
    <source>
        <dbReference type="ARBA" id="ARBA00022485"/>
    </source>
</evidence>
<dbReference type="SUPFAM" id="SSF48150">
    <property type="entry name" value="DNA-glycosylase"/>
    <property type="match status" value="1"/>
</dbReference>
<dbReference type="STRING" id="301148.B4135_1718"/>
<evidence type="ECO:0000256" key="6">
    <source>
        <dbReference type="ARBA" id="ARBA00023004"/>
    </source>
</evidence>
<protein>
    <submittedName>
        <fullName evidence="12">Endonuclease III</fullName>
        <ecNumber evidence="12">4.2.99.18</ecNumber>
    </submittedName>
</protein>
<organism evidence="12 13">
    <name type="scientific">Caldibacillus debilis</name>
    <dbReference type="NCBI Taxonomy" id="301148"/>
    <lineage>
        <taxon>Bacteria</taxon>
        <taxon>Bacillati</taxon>
        <taxon>Bacillota</taxon>
        <taxon>Bacilli</taxon>
        <taxon>Bacillales</taxon>
        <taxon>Bacillaceae</taxon>
        <taxon>Caldibacillus</taxon>
    </lineage>
</organism>
<dbReference type="OrthoDB" id="9802365at2"/>
<dbReference type="InterPro" id="IPR011257">
    <property type="entry name" value="DNA_glycosylase"/>
</dbReference>
<dbReference type="PATRIC" id="fig|301148.3.peg.2441"/>
<keyword evidence="6" id="KW-0408">Iron</keyword>
<dbReference type="GO" id="GO:0046872">
    <property type="term" value="F:metal ion binding"/>
    <property type="evidence" value="ECO:0007669"/>
    <property type="project" value="UniProtKB-KW"/>
</dbReference>
<proteinExistence type="inferred from homology"/>
<dbReference type="Gene3D" id="1.10.340.30">
    <property type="entry name" value="Hypothetical protein, domain 2"/>
    <property type="match status" value="1"/>
</dbReference>
<evidence type="ECO:0000256" key="3">
    <source>
        <dbReference type="ARBA" id="ARBA00022723"/>
    </source>
</evidence>
<name>A0A150M8R2_9BACI</name>
<evidence type="ECO:0000256" key="4">
    <source>
        <dbReference type="ARBA" id="ARBA00022763"/>
    </source>
</evidence>
<dbReference type="Gene3D" id="1.10.1670.10">
    <property type="entry name" value="Helix-hairpin-Helix base-excision DNA repair enzymes (C-terminal)"/>
    <property type="match status" value="1"/>
</dbReference>
<dbReference type="SMART" id="SM00478">
    <property type="entry name" value="ENDO3c"/>
    <property type="match status" value="1"/>
</dbReference>
<dbReference type="InterPro" id="IPR023170">
    <property type="entry name" value="HhH_base_excis_C"/>
</dbReference>